<keyword evidence="1" id="KW-0175">Coiled coil</keyword>
<name>A0A067PNG9_9AGAM</name>
<dbReference type="STRING" id="933084.A0A067PNG9"/>
<dbReference type="HOGENOM" id="CLU_031481_7_0_1"/>
<evidence type="ECO:0000313" key="2">
    <source>
        <dbReference type="EMBL" id="KDQ56339.1"/>
    </source>
</evidence>
<keyword evidence="3" id="KW-1185">Reference proteome</keyword>
<sequence length="505" mass="56313">MPTGLGGFLANFAYSLRGWIAYYGGLQFVRNPAPTRTLVSWTGSTDHVDKSTEVDPGTELESIDRTAVEEALRELEICRGRLEVTVMEKESLEKRLEGVVAEKDEIAVRLDAVEKEKAELEKRVSGEEKGRKAAEEAAEASRVKTVELQDQMRTLQEKVTADNAITNKAKEEITTLVSTLDEQKQGYETLAAQHDHILSLLESRSAELQVAQTFLSTTDSASVEGVTQKVQDLNGDIHHIAASMAESFQFKENKIDPSKQAVAAREWAETALGPRMAQLLKSTDDPTIVQVALQGCLTMYCHWIIRGWHFDLARENETICDVYDDVYYHMRESEPLAVARRWRALSRKHIQGVVHGDSDVAATLIPPIAERLIDILLVAGCKSNLKQINDTVKSKLLEKIKGVVSSSLDINKLMGQDILSCDLDATWASPEEAYDSAWMVDIDPEQTEKKEGAREVPRVLATVELGVGRMDKVKADDDEDEWEDTAIVRAKVVLESMVEWDMGKK</sequence>
<dbReference type="OrthoDB" id="3222645at2759"/>
<evidence type="ECO:0000256" key="1">
    <source>
        <dbReference type="SAM" id="Coils"/>
    </source>
</evidence>
<dbReference type="EMBL" id="KL197722">
    <property type="protein sequence ID" value="KDQ56339.1"/>
    <property type="molecule type" value="Genomic_DNA"/>
</dbReference>
<dbReference type="Proteomes" id="UP000027265">
    <property type="component" value="Unassembled WGS sequence"/>
</dbReference>
<evidence type="ECO:0000313" key="3">
    <source>
        <dbReference type="Proteomes" id="UP000027265"/>
    </source>
</evidence>
<feature type="coiled-coil region" evidence="1">
    <location>
        <begin position="103"/>
        <end position="158"/>
    </location>
</feature>
<organism evidence="2 3">
    <name type="scientific">Jaapia argillacea MUCL 33604</name>
    <dbReference type="NCBI Taxonomy" id="933084"/>
    <lineage>
        <taxon>Eukaryota</taxon>
        <taxon>Fungi</taxon>
        <taxon>Dikarya</taxon>
        <taxon>Basidiomycota</taxon>
        <taxon>Agaricomycotina</taxon>
        <taxon>Agaricomycetes</taxon>
        <taxon>Agaricomycetidae</taxon>
        <taxon>Jaapiales</taxon>
        <taxon>Jaapiaceae</taxon>
        <taxon>Jaapia</taxon>
    </lineage>
</organism>
<reference evidence="3" key="1">
    <citation type="journal article" date="2014" name="Proc. Natl. Acad. Sci. U.S.A.">
        <title>Extensive sampling of basidiomycete genomes demonstrates inadequacy of the white-rot/brown-rot paradigm for wood decay fungi.</title>
        <authorList>
            <person name="Riley R."/>
            <person name="Salamov A.A."/>
            <person name="Brown D.W."/>
            <person name="Nagy L.G."/>
            <person name="Floudas D."/>
            <person name="Held B.W."/>
            <person name="Levasseur A."/>
            <person name="Lombard V."/>
            <person name="Morin E."/>
            <person name="Otillar R."/>
            <person name="Lindquist E.A."/>
            <person name="Sun H."/>
            <person name="LaButti K.M."/>
            <person name="Schmutz J."/>
            <person name="Jabbour D."/>
            <person name="Luo H."/>
            <person name="Baker S.E."/>
            <person name="Pisabarro A.G."/>
            <person name="Walton J.D."/>
            <person name="Blanchette R.A."/>
            <person name="Henrissat B."/>
            <person name="Martin F."/>
            <person name="Cullen D."/>
            <person name="Hibbett D.S."/>
            <person name="Grigoriev I.V."/>
        </authorList>
    </citation>
    <scope>NUCLEOTIDE SEQUENCE [LARGE SCALE GENOMIC DNA]</scope>
    <source>
        <strain evidence="3">MUCL 33604</strain>
    </source>
</reference>
<accession>A0A067PNG9</accession>
<dbReference type="InParanoid" id="A0A067PNG9"/>
<protein>
    <submittedName>
        <fullName evidence="2">Uncharacterized protein</fullName>
    </submittedName>
</protein>
<dbReference type="AlphaFoldDB" id="A0A067PNG9"/>
<gene>
    <name evidence="2" type="ORF">JAAARDRAFT_70653</name>
</gene>
<proteinExistence type="predicted"/>